<dbReference type="AlphaFoldDB" id="A0A0P6IXR5"/>
<proteinExistence type="evidence at transcript level"/>
<dbReference type="Pfam" id="PF09787">
    <property type="entry name" value="Golgin_A5"/>
    <property type="match status" value="1"/>
</dbReference>
<feature type="transmembrane region" description="Helical" evidence="9">
    <location>
        <begin position="521"/>
        <end position="542"/>
    </location>
</feature>
<keyword evidence="4" id="KW-0333">Golgi apparatus</keyword>
<dbReference type="GO" id="GO:0007030">
    <property type="term" value="P:Golgi organization"/>
    <property type="evidence" value="ECO:0007669"/>
    <property type="project" value="InterPro"/>
</dbReference>
<organism evidence="10">
    <name type="scientific">Aedes aegypti</name>
    <name type="common">Yellowfever mosquito</name>
    <name type="synonym">Culex aegypti</name>
    <dbReference type="NCBI Taxonomy" id="7159"/>
    <lineage>
        <taxon>Eukaryota</taxon>
        <taxon>Metazoa</taxon>
        <taxon>Ecdysozoa</taxon>
        <taxon>Arthropoda</taxon>
        <taxon>Hexapoda</taxon>
        <taxon>Insecta</taxon>
        <taxon>Pterygota</taxon>
        <taxon>Neoptera</taxon>
        <taxon>Endopterygota</taxon>
        <taxon>Diptera</taxon>
        <taxon>Nematocera</taxon>
        <taxon>Culicoidea</taxon>
        <taxon>Culicidae</taxon>
        <taxon>Culicinae</taxon>
        <taxon>Aedini</taxon>
        <taxon>Aedes</taxon>
        <taxon>Stegomyia</taxon>
    </lineage>
</organism>
<evidence type="ECO:0000256" key="3">
    <source>
        <dbReference type="ARBA" id="ARBA00022989"/>
    </source>
</evidence>
<dbReference type="EMBL" id="GDUN01000341">
    <property type="protein sequence ID" value="JAN95578.1"/>
    <property type="molecule type" value="mRNA"/>
</dbReference>
<keyword evidence="3 9" id="KW-1133">Transmembrane helix</keyword>
<dbReference type="GO" id="GO:0031985">
    <property type="term" value="C:Golgi cisterna"/>
    <property type="evidence" value="ECO:0007669"/>
    <property type="project" value="TreeGrafter"/>
</dbReference>
<feature type="coiled-coil region" evidence="7">
    <location>
        <begin position="145"/>
        <end position="364"/>
    </location>
</feature>
<dbReference type="GO" id="GO:0000301">
    <property type="term" value="P:retrograde transport, vesicle recycling within Golgi"/>
    <property type="evidence" value="ECO:0007669"/>
    <property type="project" value="TreeGrafter"/>
</dbReference>
<comment type="subcellular location">
    <subcellularLocation>
        <location evidence="1">Golgi apparatus membrane</location>
        <topology evidence="1">Single-pass type IV membrane protein</topology>
    </subcellularLocation>
</comment>
<evidence type="ECO:0000256" key="8">
    <source>
        <dbReference type="SAM" id="MobiDB-lite"/>
    </source>
</evidence>
<evidence type="ECO:0000256" key="6">
    <source>
        <dbReference type="ARBA" id="ARBA00023136"/>
    </source>
</evidence>
<dbReference type="VEuPathDB" id="VectorBase:AAEL002097"/>
<evidence type="ECO:0000313" key="10">
    <source>
        <dbReference type="EMBL" id="JAN95578.1"/>
    </source>
</evidence>
<evidence type="ECO:0000256" key="2">
    <source>
        <dbReference type="ARBA" id="ARBA00022692"/>
    </source>
</evidence>
<protein>
    <submittedName>
        <fullName evidence="10">Putative golgin-84</fullName>
    </submittedName>
</protein>
<reference evidence="10" key="1">
    <citation type="journal article" date="2016" name="PLoS ONE">
        <title>A Deep Insight into the Sialome of Male and Female Aedes aegypti Mosquitoes.</title>
        <authorList>
            <person name="Ribeiro J.M."/>
            <person name="Martin-Martin I."/>
            <person name="Arca B."/>
            <person name="Calvo E."/>
        </authorList>
    </citation>
    <scope>NUCLEOTIDE SEQUENCE</scope>
    <source>
        <strain evidence="10">Liverpool</strain>
        <tissue evidence="10">Salivary glands</tissue>
    </source>
</reference>
<evidence type="ECO:0000256" key="5">
    <source>
        <dbReference type="ARBA" id="ARBA00023054"/>
    </source>
</evidence>
<name>A0A0P6IXR5_AEDAE</name>
<evidence type="ECO:0000256" key="1">
    <source>
        <dbReference type="ARBA" id="ARBA00004409"/>
    </source>
</evidence>
<accession>A0A0P6IXR5</accession>
<evidence type="ECO:0000256" key="7">
    <source>
        <dbReference type="SAM" id="Coils"/>
    </source>
</evidence>
<keyword evidence="5 7" id="KW-0175">Coiled coil</keyword>
<keyword evidence="6 9" id="KW-0472">Membrane</keyword>
<sequence length="547" mass="61767">MSWLQDLAGKAENILTKIDQNAATVLTRQSAEENGDVEPLLEVTTTVPAGETPLASVKLPAPKALSLNVKAGSPRGMVRSASSASHERNHFFETEGGGSVKSERQASSRRSSISSKRDGTVIEFNANPVVVSGSQDSGYSLEKELAATKIILAEVKSERDELKIELDSAQNQLNNAEQENKVKELEALCQALIDEKNELYVKQTSTQESNAKYIKSISELESIVSKHIQNEQELQQKLEIAKTETQNVTTELQQYRVRAHATLQLKEKMIEQLKENVIPNAMNKNPNANSEQIMLIELEQLKNERQNLIDEISALSGKFERSKLQWQTTEDTFNGTVRELEGKVEELQQRLNVETTKLHQLDDDLGIKQKELLSAREELVKQRTAFSVKVHEKESEITKLRNKMHNRPTSPSSDLELRLSSLTQSLVQKQNTLESITAERNALRLQLEKLDTQYRGVVSQVRQQRAPFMSSNETDDAKSQVPNFMVENPFDNKMARRVKRAYSSLDSIGIRLGVFLRRYPLIRILVIFYVALLHMWVMFVLLSSTPA</sequence>
<evidence type="ECO:0000256" key="4">
    <source>
        <dbReference type="ARBA" id="ARBA00023034"/>
    </source>
</evidence>
<dbReference type="GO" id="GO:0000139">
    <property type="term" value="C:Golgi membrane"/>
    <property type="evidence" value="ECO:0007669"/>
    <property type="project" value="UniProtKB-SubCell"/>
</dbReference>
<dbReference type="PANTHER" id="PTHR13815:SF7">
    <property type="entry name" value="GOLGIN SUBFAMILY A MEMBER 5"/>
    <property type="match status" value="1"/>
</dbReference>
<keyword evidence="2 9" id="KW-0812">Transmembrane</keyword>
<feature type="coiled-coil region" evidence="7">
    <location>
        <begin position="419"/>
        <end position="453"/>
    </location>
</feature>
<dbReference type="PANTHER" id="PTHR13815">
    <property type="entry name" value="GOLGIN-84"/>
    <property type="match status" value="1"/>
</dbReference>
<evidence type="ECO:0000256" key="9">
    <source>
        <dbReference type="SAM" id="Phobius"/>
    </source>
</evidence>
<feature type="region of interest" description="Disordered" evidence="8">
    <location>
        <begin position="73"/>
        <end position="116"/>
    </location>
</feature>
<dbReference type="InterPro" id="IPR019177">
    <property type="entry name" value="Golgin_subfamily_A_member_5"/>
</dbReference>